<keyword evidence="3" id="KW-1185">Reference proteome</keyword>
<dbReference type="SUPFAM" id="SSF81383">
    <property type="entry name" value="F-box domain"/>
    <property type="match status" value="1"/>
</dbReference>
<evidence type="ECO:0000259" key="1">
    <source>
        <dbReference type="PROSITE" id="PS50181"/>
    </source>
</evidence>
<gene>
    <name evidence="2" type="ORF">C8F04DRAFT_1064132</name>
</gene>
<dbReference type="EMBL" id="JARJCM010000003">
    <property type="protein sequence ID" value="KAJ7046389.1"/>
    <property type="molecule type" value="Genomic_DNA"/>
</dbReference>
<evidence type="ECO:0000313" key="2">
    <source>
        <dbReference type="EMBL" id="KAJ7046389.1"/>
    </source>
</evidence>
<organism evidence="2 3">
    <name type="scientific">Mycena alexandri</name>
    <dbReference type="NCBI Taxonomy" id="1745969"/>
    <lineage>
        <taxon>Eukaryota</taxon>
        <taxon>Fungi</taxon>
        <taxon>Dikarya</taxon>
        <taxon>Basidiomycota</taxon>
        <taxon>Agaricomycotina</taxon>
        <taxon>Agaricomycetes</taxon>
        <taxon>Agaricomycetidae</taxon>
        <taxon>Agaricales</taxon>
        <taxon>Marasmiineae</taxon>
        <taxon>Mycenaceae</taxon>
        <taxon>Mycena</taxon>
    </lineage>
</organism>
<protein>
    <recommendedName>
        <fullName evidence="1">F-box domain-containing protein</fullName>
    </recommendedName>
</protein>
<dbReference type="AlphaFoldDB" id="A0AAD6XIK8"/>
<dbReference type="InterPro" id="IPR032675">
    <property type="entry name" value="LRR_dom_sf"/>
</dbReference>
<proteinExistence type="predicted"/>
<evidence type="ECO:0000313" key="3">
    <source>
        <dbReference type="Proteomes" id="UP001218188"/>
    </source>
</evidence>
<accession>A0AAD6XIK8</accession>
<dbReference type="Gene3D" id="3.80.10.10">
    <property type="entry name" value="Ribonuclease Inhibitor"/>
    <property type="match status" value="1"/>
</dbReference>
<reference evidence="2" key="1">
    <citation type="submission" date="2023-03" db="EMBL/GenBank/DDBJ databases">
        <title>Massive genome expansion in bonnet fungi (Mycena s.s.) driven by repeated elements and novel gene families across ecological guilds.</title>
        <authorList>
            <consortium name="Lawrence Berkeley National Laboratory"/>
            <person name="Harder C.B."/>
            <person name="Miyauchi S."/>
            <person name="Viragh M."/>
            <person name="Kuo A."/>
            <person name="Thoen E."/>
            <person name="Andreopoulos B."/>
            <person name="Lu D."/>
            <person name="Skrede I."/>
            <person name="Drula E."/>
            <person name="Henrissat B."/>
            <person name="Morin E."/>
            <person name="Kohler A."/>
            <person name="Barry K."/>
            <person name="LaButti K."/>
            <person name="Morin E."/>
            <person name="Salamov A."/>
            <person name="Lipzen A."/>
            <person name="Mereny Z."/>
            <person name="Hegedus B."/>
            <person name="Baldrian P."/>
            <person name="Stursova M."/>
            <person name="Weitz H."/>
            <person name="Taylor A."/>
            <person name="Grigoriev I.V."/>
            <person name="Nagy L.G."/>
            <person name="Martin F."/>
            <person name="Kauserud H."/>
        </authorList>
    </citation>
    <scope>NUCLEOTIDE SEQUENCE</scope>
    <source>
        <strain evidence="2">CBHHK200</strain>
    </source>
</reference>
<comment type="caution">
    <text evidence="2">The sequence shown here is derived from an EMBL/GenBank/DDBJ whole genome shotgun (WGS) entry which is preliminary data.</text>
</comment>
<dbReference type="Proteomes" id="UP001218188">
    <property type="component" value="Unassembled WGS sequence"/>
</dbReference>
<dbReference type="InterPro" id="IPR001810">
    <property type="entry name" value="F-box_dom"/>
</dbReference>
<dbReference type="PROSITE" id="PS50181">
    <property type="entry name" value="FBOX"/>
    <property type="match status" value="1"/>
</dbReference>
<name>A0AAD6XIK8_9AGAR</name>
<dbReference type="InterPro" id="IPR036047">
    <property type="entry name" value="F-box-like_dom_sf"/>
</dbReference>
<sequence length="510" mass="58006">MTSPVDQVPTELWLEVFQNLPSDSLIAVSLTHRAFYNMSRHLVFAHFHFHPYGSTGTTLQLPDIAHIRRAHDRLAFWSSDDIAAGVRSCSVTPWPARSAIFRDSRPYPASSPSPLWLPPPLFLLDQFVAQLDRFIGLKQLYLRDVYLTQPTITKLCRLPALTNLHIHMCGIAHGARIDTTSLQLRVSVFEFTRRNGMDDGYTLWLPILRPETLRKLEVSANPIFFNKIIRMLPPFHRVHTLSLTMDLDKRVDNLRVLSKFPAVQTLSLSYWRNNTFAWAFNSDEAGPCVAMGVLPVLEHYKGYFRSLNTLLAIPTLRHLEAFELLGSGHPANFMQQLVGLPTPLNLTLLEVSFEGFDHDALILLSMYFPQLTQLRLDILVKDIAINSANLQATTFFRTLGESPTVPPTLERLAICWKFTAIGYQVFVPFATAGAKAQVPSHPGVHDLPDLALLRSSLRRRCPRLTFLWLDGDDFLLHWRNLPHGEVEKSALNIDQAPPLRQEISDLWDLW</sequence>
<feature type="domain" description="F-box" evidence="1">
    <location>
        <begin position="2"/>
        <end position="47"/>
    </location>
</feature>
<dbReference type="Pfam" id="PF00646">
    <property type="entry name" value="F-box"/>
    <property type="match status" value="1"/>
</dbReference>
<dbReference type="SUPFAM" id="SSF52047">
    <property type="entry name" value="RNI-like"/>
    <property type="match status" value="1"/>
</dbReference>